<evidence type="ECO:0000313" key="2">
    <source>
        <dbReference type="EMBL" id="MBP3959331.1"/>
    </source>
</evidence>
<reference evidence="2 3" key="1">
    <citation type="submission" date="2021-04" db="EMBL/GenBank/DDBJ databases">
        <authorList>
            <person name="Ivanova A."/>
        </authorList>
    </citation>
    <scope>NUCLEOTIDE SEQUENCE [LARGE SCALE GENOMIC DNA]</scope>
    <source>
        <strain evidence="2 3">G18</strain>
    </source>
</reference>
<evidence type="ECO:0000259" key="1">
    <source>
        <dbReference type="Pfam" id="PF13439"/>
    </source>
</evidence>
<proteinExistence type="predicted"/>
<gene>
    <name evidence="2" type="ORF">J8F10_29145</name>
</gene>
<dbReference type="PANTHER" id="PTHR45947">
    <property type="entry name" value="SULFOQUINOVOSYL TRANSFERASE SQD2"/>
    <property type="match status" value="1"/>
</dbReference>
<dbReference type="Pfam" id="PF13439">
    <property type="entry name" value="Glyco_transf_4"/>
    <property type="match status" value="1"/>
</dbReference>
<dbReference type="PANTHER" id="PTHR45947:SF3">
    <property type="entry name" value="SULFOQUINOVOSYL TRANSFERASE SQD2"/>
    <property type="match status" value="1"/>
</dbReference>
<dbReference type="InterPro" id="IPR028098">
    <property type="entry name" value="Glyco_trans_4-like_N"/>
</dbReference>
<dbReference type="Pfam" id="PF13692">
    <property type="entry name" value="Glyco_trans_1_4"/>
    <property type="match status" value="1"/>
</dbReference>
<dbReference type="Gene3D" id="3.40.50.2000">
    <property type="entry name" value="Glycogen Phosphorylase B"/>
    <property type="match status" value="2"/>
</dbReference>
<keyword evidence="3" id="KW-1185">Reference proteome</keyword>
<organism evidence="2 3">
    <name type="scientific">Gemmata palustris</name>
    <dbReference type="NCBI Taxonomy" id="2822762"/>
    <lineage>
        <taxon>Bacteria</taxon>
        <taxon>Pseudomonadati</taxon>
        <taxon>Planctomycetota</taxon>
        <taxon>Planctomycetia</taxon>
        <taxon>Gemmatales</taxon>
        <taxon>Gemmataceae</taxon>
        <taxon>Gemmata</taxon>
    </lineage>
</organism>
<dbReference type="EC" id="2.4.-.-" evidence="2"/>
<dbReference type="RefSeq" id="WP_210659964.1">
    <property type="nucleotide sequence ID" value="NZ_JAGKQQ010000001.1"/>
</dbReference>
<keyword evidence="2" id="KW-0328">Glycosyltransferase</keyword>
<protein>
    <submittedName>
        <fullName evidence="2">Glycosyltransferase</fullName>
        <ecNumber evidence="2">2.4.-.-</ecNumber>
    </submittedName>
</protein>
<dbReference type="SUPFAM" id="SSF53756">
    <property type="entry name" value="UDP-Glycosyltransferase/glycogen phosphorylase"/>
    <property type="match status" value="1"/>
</dbReference>
<sequence>MPIVSNWPNVRIENRYLDLYYGALAAHGVNLGPGCEVRDDFLRAHAGTIDAVQFQWAPEQIWRCRGSSLWARARGLAGFWKYLRLARSLGIRIVWTLHDVEHHEGSGRLDELGYRLLARHADLCIVHDEWAADQFVQRFGGSRERVCVMEHGNYDGVFPPAAPRTETLARFGIDPARRVVLCQGNIRPYKRFDLAIEAVKHLGAEYHLVVAGRPPDQAFADELRRAATGTSNVTLLLESQSDQVVSDLFAASDCFLLPYAKITGSGSLLTTATLGRGFVASELPYFRAALAQEPEAGVCFPVGSVEGLCDAVRAFFAGDVQERHRAARRIADRVPWSEVVRPVAEWFHRMCPARAPQTAEVSAR</sequence>
<evidence type="ECO:0000313" key="3">
    <source>
        <dbReference type="Proteomes" id="UP000676565"/>
    </source>
</evidence>
<accession>A0ABS5C020</accession>
<dbReference type="InterPro" id="IPR050194">
    <property type="entry name" value="Glycosyltransferase_grp1"/>
</dbReference>
<dbReference type="GO" id="GO:0016757">
    <property type="term" value="F:glycosyltransferase activity"/>
    <property type="evidence" value="ECO:0007669"/>
    <property type="project" value="UniProtKB-KW"/>
</dbReference>
<comment type="caution">
    <text evidence="2">The sequence shown here is derived from an EMBL/GenBank/DDBJ whole genome shotgun (WGS) entry which is preliminary data.</text>
</comment>
<name>A0ABS5C020_9BACT</name>
<dbReference type="Proteomes" id="UP000676565">
    <property type="component" value="Unassembled WGS sequence"/>
</dbReference>
<dbReference type="EMBL" id="JAGKQQ010000001">
    <property type="protein sequence ID" value="MBP3959331.1"/>
    <property type="molecule type" value="Genomic_DNA"/>
</dbReference>
<feature type="domain" description="Glycosyltransferase subfamily 4-like N-terminal" evidence="1">
    <location>
        <begin position="77"/>
        <end position="152"/>
    </location>
</feature>
<keyword evidence="2" id="KW-0808">Transferase</keyword>